<keyword evidence="4" id="KW-0391">Immunity</keyword>
<evidence type="ECO:0000256" key="6">
    <source>
        <dbReference type="ARBA" id="ARBA00023157"/>
    </source>
</evidence>
<dbReference type="EMBL" id="JACEFF010000263">
    <property type="protein sequence ID" value="KAH9640923.1"/>
    <property type="molecule type" value="Genomic_DNA"/>
</dbReference>
<protein>
    <recommendedName>
        <fullName evidence="9">Reelin domain-containing protein</fullName>
    </recommendedName>
</protein>
<keyword evidence="2" id="KW-0929">Antimicrobial</keyword>
<feature type="signal peptide" evidence="8">
    <location>
        <begin position="1"/>
        <end position="18"/>
    </location>
</feature>
<dbReference type="GO" id="GO:0016020">
    <property type="term" value="C:membrane"/>
    <property type="evidence" value="ECO:0007669"/>
    <property type="project" value="TreeGrafter"/>
</dbReference>
<evidence type="ECO:0000256" key="3">
    <source>
        <dbReference type="ARBA" id="ARBA00022588"/>
    </source>
</evidence>
<dbReference type="GO" id="GO:0042742">
    <property type="term" value="P:defense response to bacterium"/>
    <property type="evidence" value="ECO:0007669"/>
    <property type="project" value="UniProtKB-KW"/>
</dbReference>
<comment type="caution">
    <text evidence="10">The sequence shown here is derived from an EMBL/GenBank/DDBJ whole genome shotgun (WGS) entry which is preliminary data.</text>
</comment>
<comment type="similarity">
    <text evidence="1">Belongs to the insect defense protein family.</text>
</comment>
<dbReference type="PANTHER" id="PTHR45828">
    <property type="entry name" value="CYTOCHROME B561/FERRIC REDUCTASE TRANSMEMBRANE"/>
    <property type="match status" value="1"/>
</dbReference>
<dbReference type="InterPro" id="IPR051237">
    <property type="entry name" value="Ferric-chelate_Red/DefProt"/>
</dbReference>
<keyword evidence="8" id="KW-0732">Signal</keyword>
<feature type="region of interest" description="Disordered" evidence="7">
    <location>
        <begin position="29"/>
        <end position="52"/>
    </location>
</feature>
<dbReference type="InterPro" id="IPR002861">
    <property type="entry name" value="Reeler_dom"/>
</dbReference>
<dbReference type="PANTHER" id="PTHR45828:SF33">
    <property type="entry name" value="DOMON DOMAIN-CONTAINING PROTEIN"/>
    <property type="match status" value="1"/>
</dbReference>
<dbReference type="GO" id="GO:0045087">
    <property type="term" value="P:innate immune response"/>
    <property type="evidence" value="ECO:0007669"/>
    <property type="project" value="UniProtKB-KW"/>
</dbReference>
<proteinExistence type="inferred from homology"/>
<dbReference type="Proteomes" id="UP000814243">
    <property type="component" value="Unassembled WGS sequence"/>
</dbReference>
<gene>
    <name evidence="10" type="ORF">HF086_015618</name>
</gene>
<feature type="chain" id="PRO_5037588336" description="Reelin domain-containing protein" evidence="8">
    <location>
        <begin position="19"/>
        <end position="122"/>
    </location>
</feature>
<keyword evidence="3" id="KW-0399">Innate immunity</keyword>
<keyword evidence="6" id="KW-1015">Disulfide bond</keyword>
<evidence type="ECO:0000256" key="2">
    <source>
        <dbReference type="ARBA" id="ARBA00022529"/>
    </source>
</evidence>
<evidence type="ECO:0000259" key="9">
    <source>
        <dbReference type="PROSITE" id="PS51019"/>
    </source>
</evidence>
<evidence type="ECO:0000256" key="8">
    <source>
        <dbReference type="SAM" id="SignalP"/>
    </source>
</evidence>
<dbReference type="CDD" id="cd08544">
    <property type="entry name" value="Reeler"/>
    <property type="match status" value="1"/>
</dbReference>
<dbReference type="AlphaFoldDB" id="A0A922SKX7"/>
<evidence type="ECO:0000256" key="1">
    <source>
        <dbReference type="ARBA" id="ARBA00008501"/>
    </source>
</evidence>
<dbReference type="Gene3D" id="2.60.40.4060">
    <property type="entry name" value="Reeler domain"/>
    <property type="match status" value="1"/>
</dbReference>
<feature type="domain" description="Reelin" evidence="9">
    <location>
        <begin position="5"/>
        <end position="122"/>
    </location>
</feature>
<dbReference type="Pfam" id="PF02014">
    <property type="entry name" value="Reeler"/>
    <property type="match status" value="1"/>
</dbReference>
<evidence type="ECO:0000256" key="5">
    <source>
        <dbReference type="ARBA" id="ARBA00023022"/>
    </source>
</evidence>
<feature type="compositionally biased region" description="Pro residues" evidence="7">
    <location>
        <begin position="35"/>
        <end position="46"/>
    </location>
</feature>
<sequence length="122" mass="12629">MLASYVVLAVSLVVAANAYSTGAPESVCGDMVPKHPVPPQSTPPPYKITTSTQTAKAGTPLEIVISGNGPANKIRGLLAQARAGDKPIGKFTLKPSDPFAQLLNCGEPGVSTKTFLLVKLSR</sequence>
<evidence type="ECO:0000313" key="11">
    <source>
        <dbReference type="Proteomes" id="UP000814243"/>
    </source>
</evidence>
<dbReference type="PROSITE" id="PS51019">
    <property type="entry name" value="REELIN"/>
    <property type="match status" value="1"/>
</dbReference>
<name>A0A922SKX7_SPOEX</name>
<evidence type="ECO:0000313" key="10">
    <source>
        <dbReference type="EMBL" id="KAH9640923.1"/>
    </source>
</evidence>
<reference evidence="10" key="1">
    <citation type="journal article" date="2021" name="G3 (Bethesda)">
        <title>Genome and transcriptome analysis of the beet armyworm Spodoptera exigua reveals targets for pest control. .</title>
        <authorList>
            <person name="Simon S."/>
            <person name="Breeschoten T."/>
            <person name="Jansen H.J."/>
            <person name="Dirks R.P."/>
            <person name="Schranz M.E."/>
            <person name="Ros V.I.D."/>
        </authorList>
    </citation>
    <scope>NUCLEOTIDE SEQUENCE</scope>
    <source>
        <strain evidence="10">TB_SE_WUR_2020</strain>
    </source>
</reference>
<dbReference type="InterPro" id="IPR042307">
    <property type="entry name" value="Reeler_sf"/>
</dbReference>
<evidence type="ECO:0000256" key="7">
    <source>
        <dbReference type="SAM" id="MobiDB-lite"/>
    </source>
</evidence>
<accession>A0A922SKX7</accession>
<organism evidence="10 11">
    <name type="scientific">Spodoptera exigua</name>
    <name type="common">Beet armyworm</name>
    <name type="synonym">Noctua fulgens</name>
    <dbReference type="NCBI Taxonomy" id="7107"/>
    <lineage>
        <taxon>Eukaryota</taxon>
        <taxon>Metazoa</taxon>
        <taxon>Ecdysozoa</taxon>
        <taxon>Arthropoda</taxon>
        <taxon>Hexapoda</taxon>
        <taxon>Insecta</taxon>
        <taxon>Pterygota</taxon>
        <taxon>Neoptera</taxon>
        <taxon>Endopterygota</taxon>
        <taxon>Lepidoptera</taxon>
        <taxon>Glossata</taxon>
        <taxon>Ditrysia</taxon>
        <taxon>Noctuoidea</taxon>
        <taxon>Noctuidae</taxon>
        <taxon>Amphipyrinae</taxon>
        <taxon>Spodoptera</taxon>
    </lineage>
</organism>
<keyword evidence="5" id="KW-0044">Antibiotic</keyword>
<evidence type="ECO:0000256" key="4">
    <source>
        <dbReference type="ARBA" id="ARBA00022859"/>
    </source>
</evidence>